<dbReference type="CDD" id="cd02644">
    <property type="entry name" value="R3H_jag"/>
    <property type="match status" value="1"/>
</dbReference>
<dbReference type="InterPro" id="IPR036867">
    <property type="entry name" value="R3H_dom_sf"/>
</dbReference>
<dbReference type="AlphaFoldDB" id="A0A6S4GQM0"/>
<dbReference type="InterPro" id="IPR038008">
    <property type="entry name" value="Jag_KH"/>
</dbReference>
<dbReference type="KEGG" id="sox:TM7x_03760"/>
<dbReference type="InterPro" id="IPR015946">
    <property type="entry name" value="KH_dom-like_a/b"/>
</dbReference>
<dbReference type="Proteomes" id="UP000030902">
    <property type="component" value="Chromosome"/>
</dbReference>
<evidence type="ECO:0000259" key="1">
    <source>
        <dbReference type="PROSITE" id="PS51061"/>
    </source>
</evidence>
<dbReference type="PANTHER" id="PTHR35800:SF1">
    <property type="entry name" value="RNA-BINDING PROTEIN KHPB"/>
    <property type="match status" value="1"/>
</dbReference>
<proteinExistence type="predicted"/>
<dbReference type="PANTHER" id="PTHR35800">
    <property type="entry name" value="PROTEIN JAG"/>
    <property type="match status" value="1"/>
</dbReference>
<sequence length="153" mass="17394">MDQIETIEFVKKYLEDLLTFFDLNLEVAVKIEDGIIIASIPRSERSSILIGRGAETLRSIQTLLSTALHHKKASTVRVNLDIADYKKQHAEKIIEKARGWIEEVRRTGESKIVNLNAADRWTVHHLAGEYSDIETHSEGEGRDRQLIISQKSS</sequence>
<dbReference type="SMART" id="SM00393">
    <property type="entry name" value="R3H"/>
    <property type="match status" value="1"/>
</dbReference>
<keyword evidence="2" id="KW-0238">DNA-binding</keyword>
<name>A0A6S4GQM0_9BACT</name>
<dbReference type="PROSITE" id="PS51061">
    <property type="entry name" value="R3H"/>
    <property type="match status" value="1"/>
</dbReference>
<evidence type="ECO:0000313" key="3">
    <source>
        <dbReference type="Proteomes" id="UP000030902"/>
    </source>
</evidence>
<accession>A0A6S4GQM0</accession>
<protein>
    <submittedName>
        <fullName evidence="2">Single-stranded DNA-binding protein</fullName>
    </submittedName>
</protein>
<dbReference type="GO" id="GO:0003723">
    <property type="term" value="F:RNA binding"/>
    <property type="evidence" value="ECO:0007669"/>
    <property type="project" value="InterPro"/>
</dbReference>
<dbReference type="EMBL" id="CP007496">
    <property type="protein sequence ID" value="AJA06669.1"/>
    <property type="molecule type" value="Genomic_DNA"/>
</dbReference>
<dbReference type="CDD" id="cd02414">
    <property type="entry name" value="KH-II_Jag"/>
    <property type="match status" value="1"/>
</dbReference>
<evidence type="ECO:0000313" key="2">
    <source>
        <dbReference type="EMBL" id="AJA06669.1"/>
    </source>
</evidence>
<keyword evidence="3" id="KW-1185">Reference proteome</keyword>
<dbReference type="SUPFAM" id="SSF82708">
    <property type="entry name" value="R3H domain"/>
    <property type="match status" value="1"/>
</dbReference>
<dbReference type="InterPro" id="IPR001374">
    <property type="entry name" value="R3H_dom"/>
</dbReference>
<dbReference type="GO" id="GO:0003677">
    <property type="term" value="F:DNA binding"/>
    <property type="evidence" value="ECO:0007669"/>
    <property type="project" value="UniProtKB-KW"/>
</dbReference>
<dbReference type="RefSeq" id="WP_010164731.1">
    <property type="nucleotide sequence ID" value="NZ_CP007496.1"/>
</dbReference>
<gene>
    <name evidence="2" type="ORF">TM7x_03760</name>
</gene>
<dbReference type="InterPro" id="IPR039247">
    <property type="entry name" value="KhpB"/>
</dbReference>
<dbReference type="InterPro" id="IPR034079">
    <property type="entry name" value="R3H_KhpB"/>
</dbReference>
<dbReference type="Gene3D" id="3.30.300.20">
    <property type="match status" value="1"/>
</dbReference>
<dbReference type="Pfam" id="PF01424">
    <property type="entry name" value="R3H"/>
    <property type="match status" value="1"/>
</dbReference>
<dbReference type="Gene3D" id="3.30.1370.50">
    <property type="entry name" value="R3H-like domain"/>
    <property type="match status" value="1"/>
</dbReference>
<reference evidence="2 3" key="1">
    <citation type="journal article" date="2015" name="Proc. Natl. Acad. Sci. U.S.A.">
        <title>Cultivation of a human-associated TM7 phylotype reveals a reduced genome and epibiotic parasitic lifestyle.</title>
        <authorList>
            <person name="He X."/>
            <person name="McLean J.S."/>
            <person name="Edlund A."/>
            <person name="Yooseph S."/>
            <person name="Hall A.P."/>
            <person name="Liu S.Y."/>
            <person name="Dorrestein P.C."/>
            <person name="Esquenazi E."/>
            <person name="Hunter R.C."/>
            <person name="Cheng G."/>
            <person name="Nelson K.E."/>
            <person name="Lux R."/>
            <person name="Shi W."/>
        </authorList>
    </citation>
    <scope>NUCLEOTIDE SEQUENCE [LARGE SCALE GENOMIC DNA]</scope>
    <source>
        <strain evidence="2 3">TM7x</strain>
    </source>
</reference>
<feature type="domain" description="R3H" evidence="1">
    <location>
        <begin position="87"/>
        <end position="152"/>
    </location>
</feature>
<organism evidence="2 3">
    <name type="scientific">Candidatus Nanosynbacter lyticus</name>
    <dbReference type="NCBI Taxonomy" id="2093824"/>
    <lineage>
        <taxon>Bacteria</taxon>
        <taxon>Candidatus Saccharimonadota</taxon>
        <taxon>Candidatus Saccharimonadia</taxon>
        <taxon>Candidatus Nanosynbacterales</taxon>
        <taxon>Candidatus Nanosynbacteraceae</taxon>
        <taxon>Candidatus Nanosynbacter</taxon>
    </lineage>
</organism>